<reference evidence="1 2" key="1">
    <citation type="submission" date="2024-04" db="EMBL/GenBank/DDBJ databases">
        <title>Genome sequencing and assembly of rice foliar adapted Chryseobacterium endophyticum OsEnb-ALM-A6.</title>
        <authorList>
            <person name="Kumar S."/>
            <person name="Javed M."/>
            <person name="Chouhan V."/>
            <person name="Charishma K."/>
            <person name="Patel A."/>
            <person name="Kumar M."/>
            <person name="Sahu K.P."/>
            <person name="Kumar A."/>
        </authorList>
    </citation>
    <scope>NUCLEOTIDE SEQUENCE [LARGE SCALE GENOMIC DNA]</scope>
    <source>
        <strain evidence="1 2">OsEnb-ALM-A6</strain>
    </source>
</reference>
<proteinExistence type="predicted"/>
<dbReference type="RefSeq" id="WP_345767518.1">
    <property type="nucleotide sequence ID" value="NZ_CP154834.1"/>
</dbReference>
<keyword evidence="2" id="KW-1185">Reference proteome</keyword>
<name>A0AAU6WUB6_9FLAO</name>
<dbReference type="AlphaFoldDB" id="A0AAU6WUB6"/>
<evidence type="ECO:0000313" key="2">
    <source>
        <dbReference type="Proteomes" id="UP001463665"/>
    </source>
</evidence>
<gene>
    <name evidence="1" type="ORF">AAFP95_09690</name>
</gene>
<protein>
    <submittedName>
        <fullName evidence="1">Uncharacterized protein</fullName>
    </submittedName>
</protein>
<evidence type="ECO:0000313" key="1">
    <source>
        <dbReference type="EMBL" id="XAO76044.1"/>
    </source>
</evidence>
<organism evidence="1 2">
    <name type="scientific">Chryseobacterium endophyticum</name>
    <dbReference type="NCBI Taxonomy" id="1854762"/>
    <lineage>
        <taxon>Bacteria</taxon>
        <taxon>Pseudomonadati</taxon>
        <taxon>Bacteroidota</taxon>
        <taxon>Flavobacteriia</taxon>
        <taxon>Flavobacteriales</taxon>
        <taxon>Weeksellaceae</taxon>
        <taxon>Chryseobacterium group</taxon>
        <taxon>Chryseobacterium</taxon>
    </lineage>
</organism>
<dbReference type="EMBL" id="CP154834">
    <property type="protein sequence ID" value="XAO76044.1"/>
    <property type="molecule type" value="Genomic_DNA"/>
</dbReference>
<sequence length="105" mass="12176">MFVPMSFSEITGRTLDFVMQGQVPEKIILQLLKVIHENKTFGYYGGGAILDMPQTHFIFKIENKIYKAGILSWTGKQDSELKNLEVLEDIILEWIDKTVEFHKQN</sequence>
<accession>A0AAU6WUB6</accession>
<dbReference type="Proteomes" id="UP001463665">
    <property type="component" value="Chromosome"/>
</dbReference>